<dbReference type="EMBL" id="CACTIH010007440">
    <property type="protein sequence ID" value="CAA3013528.1"/>
    <property type="molecule type" value="Genomic_DNA"/>
</dbReference>
<dbReference type="InterPro" id="IPR035992">
    <property type="entry name" value="Ricin_B-like_lectins"/>
</dbReference>
<name>A0A8S0U5H5_OLEEU</name>
<dbReference type="PRINTS" id="PR01217">
    <property type="entry name" value="PRICHEXTENSN"/>
</dbReference>
<evidence type="ECO:0000313" key="2">
    <source>
        <dbReference type="EMBL" id="CAA3013528.1"/>
    </source>
</evidence>
<dbReference type="Gramene" id="OE9A117021T2">
    <property type="protein sequence ID" value="OE9A117021C2"/>
    <property type="gene ID" value="OE9A117021"/>
</dbReference>
<comment type="caution">
    <text evidence="2">The sequence shown here is derived from an EMBL/GenBank/DDBJ whole genome shotgun (WGS) entry which is preliminary data.</text>
</comment>
<dbReference type="CDD" id="cd23431">
    <property type="entry name" value="beta-trefoil_Ricin_AtEULS3-like"/>
    <property type="match status" value="1"/>
</dbReference>
<protein>
    <submittedName>
        <fullName evidence="2">Uncharacterized protein</fullName>
    </submittedName>
</protein>
<evidence type="ECO:0000256" key="1">
    <source>
        <dbReference type="SAM" id="MobiDB-lite"/>
    </source>
</evidence>
<dbReference type="PANTHER" id="PTHR31257">
    <property type="entry name" value="RICIN B-LIKE LECTIN EULS3"/>
    <property type="match status" value="1"/>
</dbReference>
<reference evidence="2 3" key="1">
    <citation type="submission" date="2019-12" db="EMBL/GenBank/DDBJ databases">
        <authorList>
            <person name="Alioto T."/>
            <person name="Alioto T."/>
            <person name="Gomez Garrido J."/>
        </authorList>
    </citation>
    <scope>NUCLEOTIDE SEQUENCE [LARGE SCALE GENOMIC DNA]</scope>
</reference>
<gene>
    <name evidence="2" type="ORF">OLEA9_A117021</name>
</gene>
<sequence length="329" mass="37152">MERPHGYRHSHHGPDREEEDYPPPPPPRPHPPPFYGEDAPPPPPRPHPPPFYGEDAPPPPPRPYPPPFYGEDAPPPPPRPYPPPFYGEDAPPPPFYGENPPPYHSSHIGGPQYPPPPPVVSHQSETNPHHHHHHHPHLPSFVHHHSSEFANKTSVRVYSKAETNYSLTIRDGKVILAPSNLSDPFQHWFKDEKFSTRVKDEQGFPSFALINKATGQAMKHSTGATHPVQLIPYNSDVLDESILWTESKDLGDGYRTIRMMLSMEIKIMAASMMALLLFYGNGKREKISGGRLFLTDTRTCRAEFVLITPVGGRRWEFPYSDLLSSCMLS</sequence>
<dbReference type="AlphaFoldDB" id="A0A8S0U5H5"/>
<dbReference type="SUPFAM" id="SSF50370">
    <property type="entry name" value="Ricin B-like lectins"/>
    <property type="match status" value="1"/>
</dbReference>
<dbReference type="PANTHER" id="PTHR31257:SF2">
    <property type="entry name" value="RICIN B-LIKE LECTIN EULS3"/>
    <property type="match status" value="1"/>
</dbReference>
<accession>A0A8S0U5H5</accession>
<dbReference type="OrthoDB" id="7769065at2759"/>
<feature type="region of interest" description="Disordered" evidence="1">
    <location>
        <begin position="1"/>
        <end position="141"/>
    </location>
</feature>
<evidence type="ECO:0000313" key="3">
    <source>
        <dbReference type="Proteomes" id="UP000594638"/>
    </source>
</evidence>
<keyword evidence="3" id="KW-1185">Reference proteome</keyword>
<proteinExistence type="predicted"/>
<feature type="compositionally biased region" description="Basic residues" evidence="1">
    <location>
        <begin position="1"/>
        <end position="11"/>
    </location>
</feature>
<dbReference type="Proteomes" id="UP000594638">
    <property type="component" value="Unassembled WGS sequence"/>
</dbReference>
<feature type="compositionally biased region" description="Pro residues" evidence="1">
    <location>
        <begin position="22"/>
        <end position="103"/>
    </location>
</feature>
<dbReference type="InterPro" id="IPR040249">
    <property type="entry name" value="Ricin_B-like_lectin_EULS3-like"/>
</dbReference>
<organism evidence="2 3">
    <name type="scientific">Olea europaea subsp. europaea</name>
    <dbReference type="NCBI Taxonomy" id="158383"/>
    <lineage>
        <taxon>Eukaryota</taxon>
        <taxon>Viridiplantae</taxon>
        <taxon>Streptophyta</taxon>
        <taxon>Embryophyta</taxon>
        <taxon>Tracheophyta</taxon>
        <taxon>Spermatophyta</taxon>
        <taxon>Magnoliopsida</taxon>
        <taxon>eudicotyledons</taxon>
        <taxon>Gunneridae</taxon>
        <taxon>Pentapetalae</taxon>
        <taxon>asterids</taxon>
        <taxon>lamiids</taxon>
        <taxon>Lamiales</taxon>
        <taxon>Oleaceae</taxon>
        <taxon>Oleeae</taxon>
        <taxon>Olea</taxon>
    </lineage>
</organism>